<dbReference type="AlphaFoldDB" id="A0A0K1EMG6"/>
<dbReference type="OrthoDB" id="5493242at2"/>
<dbReference type="KEGG" id="ccro:CMC5_062380"/>
<feature type="region of interest" description="Disordered" evidence="1">
    <location>
        <begin position="429"/>
        <end position="461"/>
    </location>
</feature>
<reference evidence="2 3" key="1">
    <citation type="submission" date="2015-07" db="EMBL/GenBank/DDBJ databases">
        <title>Genome analysis of myxobacterium Chondromyces crocatus Cm c5 reveals a high potential for natural compound synthesis and the genetic basis for the loss of fruiting body formation.</title>
        <authorList>
            <person name="Zaburannyi N."/>
            <person name="Bunk B."/>
            <person name="Maier J."/>
            <person name="Overmann J."/>
            <person name="Mueller R."/>
        </authorList>
    </citation>
    <scope>NUCLEOTIDE SEQUENCE [LARGE SCALE GENOMIC DNA]</scope>
    <source>
        <strain evidence="2 3">Cm c5</strain>
    </source>
</reference>
<dbReference type="Proteomes" id="UP000067626">
    <property type="component" value="Chromosome"/>
</dbReference>
<dbReference type="RefSeq" id="WP_050433706.1">
    <property type="nucleotide sequence ID" value="NZ_CP012159.1"/>
</dbReference>
<organism evidence="2 3">
    <name type="scientific">Chondromyces crocatus</name>
    <dbReference type="NCBI Taxonomy" id="52"/>
    <lineage>
        <taxon>Bacteria</taxon>
        <taxon>Pseudomonadati</taxon>
        <taxon>Myxococcota</taxon>
        <taxon>Polyangia</taxon>
        <taxon>Polyangiales</taxon>
        <taxon>Polyangiaceae</taxon>
        <taxon>Chondromyces</taxon>
    </lineage>
</organism>
<keyword evidence="3" id="KW-1185">Reference proteome</keyword>
<feature type="region of interest" description="Disordered" evidence="1">
    <location>
        <begin position="300"/>
        <end position="320"/>
    </location>
</feature>
<dbReference type="STRING" id="52.CMC5_062380"/>
<evidence type="ECO:0000256" key="1">
    <source>
        <dbReference type="SAM" id="MobiDB-lite"/>
    </source>
</evidence>
<feature type="compositionally biased region" description="Acidic residues" evidence="1">
    <location>
        <begin position="429"/>
        <end position="438"/>
    </location>
</feature>
<evidence type="ECO:0000313" key="2">
    <source>
        <dbReference type="EMBL" id="AKT42016.1"/>
    </source>
</evidence>
<gene>
    <name evidence="2" type="ORF">CMC5_062380</name>
</gene>
<dbReference type="EMBL" id="CP012159">
    <property type="protein sequence ID" value="AKT42016.1"/>
    <property type="molecule type" value="Genomic_DNA"/>
</dbReference>
<protein>
    <submittedName>
        <fullName evidence="2">Uncharacterized protein</fullName>
    </submittedName>
</protein>
<evidence type="ECO:0000313" key="3">
    <source>
        <dbReference type="Proteomes" id="UP000067626"/>
    </source>
</evidence>
<proteinExistence type="predicted"/>
<sequence>MLLFETLLQSLLVPDCKATLTRSDDGHPAFQLSTGGTVILEPSTVMFDDAEPEDAPGVVDLGPALRRIHDFLARFPIRVEDSGIVAVFTLHAPTDKPLWSDEGLRATVRQQSSKGEQTFAGSEAKDLLLIDRATLARDDWRALLDAFDERTAEWAGALECVFPEHAALVRPVPVAPTVEATLPPDEGWDDYAASLGIDDPEALAARVARHAEAAYARFPSVRDHYEATYGLKLPRGLAYLSALFAALGELPEDPPEHYIACQPGRSRSHAWTDSALGMRLSGLSEWFLPDALQRKTKDAARLHDEDQVPPGAEGPLDPRLDMRYRRDAPQFVTFLSGNSDGKHWGFWYDSPDHFPVIASNYARDSAETWLAEEPEIADFLRATFDDALRESLEHLDDDGESEENLRFYRNQLRALRVIQAHLDALDTFDAEQPPEDEPLCPWPRTERNPVGSPRLALRPDTGPVPDKVPGFSFLHSEDPDTDTLKTYIAEARRELAEGRPAYAHALGLYLHWCDDDALRDEAGSLLLHAYEALGFRPFAAILKVHLLHRDLASVGVFED</sequence>
<dbReference type="PATRIC" id="fig|52.7.peg.6855"/>
<name>A0A0K1EMG6_CHOCO</name>
<accession>A0A0K1EMG6</accession>